<accession>E2CTW6</accession>
<evidence type="ECO:0000313" key="1">
    <source>
        <dbReference type="EMBL" id="ADE34366.1"/>
    </source>
</evidence>
<sequence>MMRVHRSVMYTSLMCAMASCSTLPESLQSCPSATFSCSLTELHDSVASFFGTSAGATSACGTAVGEDSAIVFI</sequence>
<protein>
    <submittedName>
        <fullName evidence="1">ORF21L</fullName>
    </submittedName>
</protein>
<name>E2CTW6_ISKNV</name>
<dbReference type="Proteomes" id="UP000160942">
    <property type="component" value="Segment"/>
</dbReference>
<reference evidence="1 2" key="1">
    <citation type="journal article" date="2010" name="Virol. J.">
        <title>Complete genome sequence of a Megalocytivirus (family Iridoviridae) associated with turbot mortality in China.</title>
        <authorList>
            <person name="Shi C.Y."/>
            <person name="Jia K.T."/>
            <person name="Yang B."/>
            <person name="Huang J."/>
        </authorList>
    </citation>
    <scope>NUCLEOTIDE SEQUENCE [LARGE SCALE GENOMIC DNA]</scope>
</reference>
<organism evidence="1 2">
    <name type="scientific">Turbot reddish body iridovirus</name>
    <dbReference type="NCBI Taxonomy" id="273651"/>
    <lineage>
        <taxon>Viruses</taxon>
        <taxon>Varidnaviria</taxon>
        <taxon>Bamfordvirae</taxon>
        <taxon>Nucleocytoviricota</taxon>
        <taxon>Megaviricetes</taxon>
        <taxon>Pimascovirales</taxon>
        <taxon>Pimascovirales incertae sedis</taxon>
        <taxon>Iridoviridae</taxon>
        <taxon>Alphairidovirinae</taxon>
        <taxon>Megalocytivirus</taxon>
        <taxon>Megalocytivirus pagrus1</taxon>
        <taxon>Infectious spleen and kidney necrosis virus</taxon>
    </lineage>
</organism>
<dbReference type="EMBL" id="GQ273492">
    <property type="protein sequence ID" value="ADE34366.1"/>
    <property type="molecule type" value="Genomic_DNA"/>
</dbReference>
<proteinExistence type="predicted"/>
<evidence type="ECO:0000313" key="2">
    <source>
        <dbReference type="Proteomes" id="UP000160942"/>
    </source>
</evidence>
<dbReference type="PROSITE" id="PS51257">
    <property type="entry name" value="PROKAR_LIPOPROTEIN"/>
    <property type="match status" value="1"/>
</dbReference>